<dbReference type="AlphaFoldDB" id="I5C907"/>
<keyword evidence="8" id="KW-0460">Magnesium</keyword>
<dbReference type="RefSeq" id="WP_009053640.1">
    <property type="nucleotide sequence ID" value="NZ_AJYA01000008.1"/>
</dbReference>
<dbReference type="Pfam" id="PF00293">
    <property type="entry name" value="NUDIX"/>
    <property type="match status" value="1"/>
</dbReference>
<gene>
    <name evidence="19" type="ORF">A3SI_04152</name>
</gene>
<keyword evidence="3" id="KW-0515">Mutator protein</keyword>
<dbReference type="GO" id="GO:0006281">
    <property type="term" value="P:DNA repair"/>
    <property type="evidence" value="ECO:0007669"/>
    <property type="project" value="UniProtKB-KW"/>
</dbReference>
<evidence type="ECO:0000256" key="8">
    <source>
        <dbReference type="ARBA" id="ARBA00022842"/>
    </source>
</evidence>
<proteinExistence type="inferred from homology"/>
<dbReference type="GO" id="GO:0006260">
    <property type="term" value="P:DNA replication"/>
    <property type="evidence" value="ECO:0007669"/>
    <property type="project" value="UniProtKB-KW"/>
</dbReference>
<reference evidence="19 20" key="1">
    <citation type="submission" date="2012-05" db="EMBL/GenBank/DDBJ databases">
        <title>Genome sequence of Nitritalea halalkaliphila LW7.</title>
        <authorList>
            <person name="Jangir P.K."/>
            <person name="Singh A."/>
            <person name="Shivaji S."/>
            <person name="Sharma R."/>
        </authorList>
    </citation>
    <scope>NUCLEOTIDE SEQUENCE [LARGE SCALE GENOMIC DNA]</scope>
    <source>
        <strain evidence="19 20">LW7</strain>
    </source>
</reference>
<dbReference type="GO" id="GO:0046872">
    <property type="term" value="F:metal ion binding"/>
    <property type="evidence" value="ECO:0007669"/>
    <property type="project" value="UniProtKB-KW"/>
</dbReference>
<evidence type="ECO:0000256" key="1">
    <source>
        <dbReference type="ARBA" id="ARBA00001946"/>
    </source>
</evidence>
<dbReference type="SUPFAM" id="SSF55811">
    <property type="entry name" value="Nudix"/>
    <property type="match status" value="1"/>
</dbReference>
<keyword evidence="9" id="KW-0234">DNA repair</keyword>
<organism evidence="19 20">
    <name type="scientific">Nitritalea halalkaliphila LW7</name>
    <dbReference type="NCBI Taxonomy" id="1189621"/>
    <lineage>
        <taxon>Bacteria</taxon>
        <taxon>Pseudomonadati</taxon>
        <taxon>Bacteroidota</taxon>
        <taxon>Cytophagia</taxon>
        <taxon>Cytophagales</taxon>
        <taxon>Cyclobacteriaceae</taxon>
        <taxon>Nitritalea</taxon>
    </lineage>
</organism>
<evidence type="ECO:0000256" key="17">
    <source>
        <dbReference type="RuleBase" id="RU003476"/>
    </source>
</evidence>
<evidence type="ECO:0000313" key="20">
    <source>
        <dbReference type="Proteomes" id="UP000005551"/>
    </source>
</evidence>
<evidence type="ECO:0000256" key="13">
    <source>
        <dbReference type="ARBA" id="ARBA00040794"/>
    </source>
</evidence>
<dbReference type="GO" id="GO:0044716">
    <property type="term" value="F:8-oxo-GDP phosphatase activity"/>
    <property type="evidence" value="ECO:0007669"/>
    <property type="project" value="TreeGrafter"/>
</dbReference>
<dbReference type="PROSITE" id="PS00893">
    <property type="entry name" value="NUDIX_BOX"/>
    <property type="match status" value="1"/>
</dbReference>
<dbReference type="PANTHER" id="PTHR47707">
    <property type="entry name" value="8-OXO-DGTP DIPHOSPHATASE"/>
    <property type="match status" value="1"/>
</dbReference>
<dbReference type="GO" id="GO:0035539">
    <property type="term" value="F:8-oxo-7,8-dihydrodeoxyguanosine triphosphate pyrophosphatase activity"/>
    <property type="evidence" value="ECO:0007669"/>
    <property type="project" value="UniProtKB-EC"/>
</dbReference>
<dbReference type="CDD" id="cd03425">
    <property type="entry name" value="NUDIX_MutT_NudA_like"/>
    <property type="match status" value="1"/>
</dbReference>
<evidence type="ECO:0000259" key="18">
    <source>
        <dbReference type="PROSITE" id="PS51462"/>
    </source>
</evidence>
<name>I5C907_9BACT</name>
<dbReference type="PRINTS" id="PR00502">
    <property type="entry name" value="NUDIXFAMILY"/>
</dbReference>
<dbReference type="GO" id="GO:0008413">
    <property type="term" value="F:8-oxo-7,8-dihydroguanosine triphosphate pyrophosphatase activity"/>
    <property type="evidence" value="ECO:0007669"/>
    <property type="project" value="TreeGrafter"/>
</dbReference>
<evidence type="ECO:0000256" key="3">
    <source>
        <dbReference type="ARBA" id="ARBA00022457"/>
    </source>
</evidence>
<dbReference type="InterPro" id="IPR015797">
    <property type="entry name" value="NUDIX_hydrolase-like_dom_sf"/>
</dbReference>
<keyword evidence="5" id="KW-0479">Metal-binding</keyword>
<evidence type="ECO:0000256" key="14">
    <source>
        <dbReference type="ARBA" id="ARBA00041592"/>
    </source>
</evidence>
<dbReference type="InterPro" id="IPR020084">
    <property type="entry name" value="NUDIX_hydrolase_CS"/>
</dbReference>
<comment type="catalytic activity">
    <reaction evidence="11">
        <text>8-oxo-GTP + H2O = 8-oxo-GMP + diphosphate + H(+)</text>
        <dbReference type="Rhea" id="RHEA:67616"/>
        <dbReference type="ChEBI" id="CHEBI:15377"/>
        <dbReference type="ChEBI" id="CHEBI:15378"/>
        <dbReference type="ChEBI" id="CHEBI:33019"/>
        <dbReference type="ChEBI" id="CHEBI:143553"/>
        <dbReference type="ChEBI" id="CHEBI:145694"/>
    </reaction>
</comment>
<keyword evidence="7 17" id="KW-0378">Hydrolase</keyword>
<evidence type="ECO:0000256" key="9">
    <source>
        <dbReference type="ARBA" id="ARBA00023204"/>
    </source>
</evidence>
<dbReference type="EMBL" id="AJYA01000008">
    <property type="protein sequence ID" value="EIM78309.1"/>
    <property type="molecule type" value="Genomic_DNA"/>
</dbReference>
<dbReference type="EC" id="3.6.1.55" evidence="12"/>
<keyword evidence="4" id="KW-0235">DNA replication</keyword>
<sequence>MIPVSCGVVLSDGFVLCAQRNHGQAHALKWEFPGGKIEEGESAEEALRRELLEELNITVKVITSLKSVVHAYVDGPMVKLHPFVCLKDKGQLIVKEHRQIRWVKVELLNNLNWVDADLPVVKQVRELLDASNR</sequence>
<dbReference type="PROSITE" id="PS51462">
    <property type="entry name" value="NUDIX"/>
    <property type="match status" value="1"/>
</dbReference>
<dbReference type="InterPro" id="IPR047127">
    <property type="entry name" value="MutT-like"/>
</dbReference>
<keyword evidence="20" id="KW-1185">Reference proteome</keyword>
<dbReference type="Gene3D" id="3.90.79.10">
    <property type="entry name" value="Nucleoside Triphosphate Pyrophosphohydrolase"/>
    <property type="match status" value="1"/>
</dbReference>
<dbReference type="OrthoDB" id="9810648at2"/>
<comment type="cofactor">
    <cofactor evidence="1">
        <name>Mg(2+)</name>
        <dbReference type="ChEBI" id="CHEBI:18420"/>
    </cofactor>
</comment>
<comment type="caution">
    <text evidence="19">The sequence shown here is derived from an EMBL/GenBank/DDBJ whole genome shotgun (WGS) entry which is preliminary data.</text>
</comment>
<evidence type="ECO:0000256" key="15">
    <source>
        <dbReference type="ARBA" id="ARBA00041979"/>
    </source>
</evidence>
<dbReference type="STRING" id="1189621.A3SI_04152"/>
<feature type="domain" description="Nudix hydrolase" evidence="18">
    <location>
        <begin position="1"/>
        <end position="126"/>
    </location>
</feature>
<evidence type="ECO:0000256" key="5">
    <source>
        <dbReference type="ARBA" id="ARBA00022723"/>
    </source>
</evidence>
<dbReference type="Proteomes" id="UP000005551">
    <property type="component" value="Unassembled WGS sequence"/>
</dbReference>
<evidence type="ECO:0000256" key="7">
    <source>
        <dbReference type="ARBA" id="ARBA00022801"/>
    </source>
</evidence>
<protein>
    <recommendedName>
        <fullName evidence="13">8-oxo-dGTP diphosphatase</fullName>
        <ecNumber evidence="12">3.6.1.55</ecNumber>
    </recommendedName>
    <alternativeName>
        <fullName evidence="16">7,8-dihydro-8-oxoguanine-triphosphatase</fullName>
    </alternativeName>
    <alternativeName>
        <fullName evidence="15">Mutator protein MutT</fullName>
    </alternativeName>
    <alternativeName>
        <fullName evidence="14">dGTP pyrophosphohydrolase</fullName>
    </alternativeName>
</protein>
<evidence type="ECO:0000256" key="2">
    <source>
        <dbReference type="ARBA" id="ARBA00005582"/>
    </source>
</evidence>
<dbReference type="PANTHER" id="PTHR47707:SF1">
    <property type="entry name" value="NUDIX HYDROLASE FAMILY PROTEIN"/>
    <property type="match status" value="1"/>
</dbReference>
<keyword evidence="6" id="KW-0227">DNA damage</keyword>
<evidence type="ECO:0000256" key="12">
    <source>
        <dbReference type="ARBA" id="ARBA00038905"/>
    </source>
</evidence>
<dbReference type="InterPro" id="IPR000086">
    <property type="entry name" value="NUDIX_hydrolase_dom"/>
</dbReference>
<evidence type="ECO:0000256" key="16">
    <source>
        <dbReference type="ARBA" id="ARBA00042798"/>
    </source>
</evidence>
<accession>I5C907</accession>
<dbReference type="InterPro" id="IPR020476">
    <property type="entry name" value="Nudix_hydrolase"/>
</dbReference>
<comment type="similarity">
    <text evidence="2 17">Belongs to the Nudix hydrolase family.</text>
</comment>
<dbReference type="GO" id="GO:0044715">
    <property type="term" value="F:8-oxo-dGDP phosphatase activity"/>
    <property type="evidence" value="ECO:0007669"/>
    <property type="project" value="TreeGrafter"/>
</dbReference>
<evidence type="ECO:0000313" key="19">
    <source>
        <dbReference type="EMBL" id="EIM78309.1"/>
    </source>
</evidence>
<comment type="catalytic activity">
    <reaction evidence="10">
        <text>8-oxo-dGTP + H2O = 8-oxo-dGMP + diphosphate + H(+)</text>
        <dbReference type="Rhea" id="RHEA:31575"/>
        <dbReference type="ChEBI" id="CHEBI:15377"/>
        <dbReference type="ChEBI" id="CHEBI:15378"/>
        <dbReference type="ChEBI" id="CHEBI:33019"/>
        <dbReference type="ChEBI" id="CHEBI:63224"/>
        <dbReference type="ChEBI" id="CHEBI:77896"/>
        <dbReference type="EC" id="3.6.1.55"/>
    </reaction>
</comment>
<evidence type="ECO:0000256" key="6">
    <source>
        <dbReference type="ARBA" id="ARBA00022763"/>
    </source>
</evidence>
<evidence type="ECO:0000256" key="4">
    <source>
        <dbReference type="ARBA" id="ARBA00022705"/>
    </source>
</evidence>
<evidence type="ECO:0000256" key="10">
    <source>
        <dbReference type="ARBA" id="ARBA00035861"/>
    </source>
</evidence>
<evidence type="ECO:0000256" key="11">
    <source>
        <dbReference type="ARBA" id="ARBA00036904"/>
    </source>
</evidence>